<dbReference type="PROSITE" id="PS51186">
    <property type="entry name" value="GNAT"/>
    <property type="match status" value="1"/>
</dbReference>
<organism evidence="4 5">
    <name type="scientific">Nonomuraea jabiensis</name>
    <dbReference type="NCBI Taxonomy" id="882448"/>
    <lineage>
        <taxon>Bacteria</taxon>
        <taxon>Bacillati</taxon>
        <taxon>Actinomycetota</taxon>
        <taxon>Actinomycetes</taxon>
        <taxon>Streptosporangiales</taxon>
        <taxon>Streptosporangiaceae</taxon>
        <taxon>Nonomuraea</taxon>
    </lineage>
</organism>
<evidence type="ECO:0000256" key="2">
    <source>
        <dbReference type="ARBA" id="ARBA00023315"/>
    </source>
</evidence>
<protein>
    <submittedName>
        <fullName evidence="4">GNAT superfamily N-acetyltransferase</fullName>
    </submittedName>
</protein>
<dbReference type="PANTHER" id="PTHR43877">
    <property type="entry name" value="AMINOALKYLPHOSPHONATE N-ACETYLTRANSFERASE-RELATED-RELATED"/>
    <property type="match status" value="1"/>
</dbReference>
<keyword evidence="2" id="KW-0012">Acyltransferase</keyword>
<dbReference type="Pfam" id="PF00583">
    <property type="entry name" value="Acetyltransf_1"/>
    <property type="match status" value="1"/>
</dbReference>
<feature type="domain" description="N-acetyltransferase" evidence="3">
    <location>
        <begin position="4"/>
        <end position="152"/>
    </location>
</feature>
<dbReference type="RefSeq" id="WP_185071944.1">
    <property type="nucleotide sequence ID" value="NZ_JACHMB010000001.1"/>
</dbReference>
<reference evidence="4 5" key="1">
    <citation type="submission" date="2020-08" db="EMBL/GenBank/DDBJ databases">
        <title>Sequencing the genomes of 1000 actinobacteria strains.</title>
        <authorList>
            <person name="Klenk H.-P."/>
        </authorList>
    </citation>
    <scope>NUCLEOTIDE SEQUENCE [LARGE SCALE GENOMIC DNA]</scope>
    <source>
        <strain evidence="4 5">DSM 45507</strain>
    </source>
</reference>
<dbReference type="InterPro" id="IPR000182">
    <property type="entry name" value="GNAT_dom"/>
</dbReference>
<proteinExistence type="predicted"/>
<dbReference type="Gene3D" id="3.40.630.30">
    <property type="match status" value="1"/>
</dbReference>
<evidence type="ECO:0000313" key="4">
    <source>
        <dbReference type="EMBL" id="MBB5778529.1"/>
    </source>
</evidence>
<keyword evidence="5" id="KW-1185">Reference proteome</keyword>
<accession>A0A7W9LCB3</accession>
<dbReference type="EMBL" id="JACHMB010000001">
    <property type="protein sequence ID" value="MBB5778529.1"/>
    <property type="molecule type" value="Genomic_DNA"/>
</dbReference>
<dbReference type="Proteomes" id="UP000579153">
    <property type="component" value="Unassembled WGS sequence"/>
</dbReference>
<dbReference type="InterPro" id="IPR016181">
    <property type="entry name" value="Acyl_CoA_acyltransferase"/>
</dbReference>
<name>A0A7W9LCB3_9ACTN</name>
<comment type="caution">
    <text evidence="4">The sequence shown here is derived from an EMBL/GenBank/DDBJ whole genome shotgun (WGS) entry which is preliminary data.</text>
</comment>
<sequence>MWIQPIDLDRPGDLVTGLHEAYTVAYSDDPGPLMSLAHFRHDIARHSPGNRAELWAVVEGGEVVGGYGLSLSQLDNTHMGWLFPLVVRPERRGRGLGSALFEHALERLRHHGRSLLLTETPTTGVGARFALAHGMTVAVAEARRVLDLHKADWDALGRMLPTVEGYRLERWIGQADPGLIPDLSTLMNGMNDAPRDAGIEDFDFSSERIRDREEGIKDRGFTSYSMIARRDSDGAPAGYTRIYLGADRSDGWGHQADTTVLAGHRGHRLGLLLKLANLFWLREHEPHLERIITWNATSNAHMLAINEAMGFELLDEWNEWRLEL</sequence>
<evidence type="ECO:0000256" key="1">
    <source>
        <dbReference type="ARBA" id="ARBA00022679"/>
    </source>
</evidence>
<dbReference type="GO" id="GO:0016747">
    <property type="term" value="F:acyltransferase activity, transferring groups other than amino-acyl groups"/>
    <property type="evidence" value="ECO:0007669"/>
    <property type="project" value="InterPro"/>
</dbReference>
<dbReference type="InterPro" id="IPR050832">
    <property type="entry name" value="Bact_Acetyltransf"/>
</dbReference>
<keyword evidence="1 4" id="KW-0808">Transferase</keyword>
<dbReference type="CDD" id="cd04301">
    <property type="entry name" value="NAT_SF"/>
    <property type="match status" value="1"/>
</dbReference>
<evidence type="ECO:0000259" key="3">
    <source>
        <dbReference type="PROSITE" id="PS51186"/>
    </source>
</evidence>
<evidence type="ECO:0000313" key="5">
    <source>
        <dbReference type="Proteomes" id="UP000579153"/>
    </source>
</evidence>
<gene>
    <name evidence="4" type="ORF">HD596_005285</name>
</gene>
<dbReference type="SUPFAM" id="SSF55729">
    <property type="entry name" value="Acyl-CoA N-acyltransferases (Nat)"/>
    <property type="match status" value="2"/>
</dbReference>
<dbReference type="AlphaFoldDB" id="A0A7W9LCB3"/>